<comment type="caution">
    <text evidence="1">The sequence shown here is derived from an EMBL/GenBank/DDBJ whole genome shotgun (WGS) entry which is preliminary data.</text>
</comment>
<name>A0A9N8HFL2_9STRA</name>
<dbReference type="OrthoDB" id="10486905at2759"/>
<keyword evidence="2" id="KW-1185">Reference proteome</keyword>
<dbReference type="Proteomes" id="UP001153069">
    <property type="component" value="Unassembled WGS sequence"/>
</dbReference>
<dbReference type="EMBL" id="CAICTM010000353">
    <property type="protein sequence ID" value="CAB9508633.1"/>
    <property type="molecule type" value="Genomic_DNA"/>
</dbReference>
<evidence type="ECO:0000313" key="2">
    <source>
        <dbReference type="Proteomes" id="UP001153069"/>
    </source>
</evidence>
<evidence type="ECO:0000313" key="1">
    <source>
        <dbReference type="EMBL" id="CAB9508633.1"/>
    </source>
</evidence>
<sequence>MVESPSLGGYAPIFRSGLKSKSIHTIFDYIFGSAELLRQGGKALSRWVTKIGETTVGGQPPTFDDIDTDPDALRRLTDVIFEDDADGRWHPKVRELLVMTLLLRCDQFVDILQSHPFSKLVEGLSTDGIPEDYSCSSVRDNLFLSRVNQALEKAVGNDRDLIFSNWVGEARRAFLSRNAPGLPIGTFPLYGGDPGGRGILMDTRCFTDHFNALASIAQANHMRLQSLEHKVNDIRSAFNVESKITSSFIVDRLFNIQKSVRRLEENLIGAQTPAPAPTLPKALLRFSRSGPSEGAPVSLTEATIGFFYDNYPAGYELDKRSPSWEEFDSNKKKALGSKLNTIRNAVRVVLLHADSCPLKQNSSEYWNKADIRGIAREAEKRVCEALETLRLNASVQDCKTITISNLERAMKDPKWKEYEKSLVLPANTPDDIRKVLKKNRS</sequence>
<accession>A0A9N8HFL2</accession>
<gene>
    <name evidence="1" type="ORF">SEMRO_354_G124852.1</name>
</gene>
<reference evidence="1" key="1">
    <citation type="submission" date="2020-06" db="EMBL/GenBank/DDBJ databases">
        <authorList>
            <consortium name="Plant Systems Biology data submission"/>
        </authorList>
    </citation>
    <scope>NUCLEOTIDE SEQUENCE</scope>
    <source>
        <strain evidence="1">D6</strain>
    </source>
</reference>
<organism evidence="1 2">
    <name type="scientific">Seminavis robusta</name>
    <dbReference type="NCBI Taxonomy" id="568900"/>
    <lineage>
        <taxon>Eukaryota</taxon>
        <taxon>Sar</taxon>
        <taxon>Stramenopiles</taxon>
        <taxon>Ochrophyta</taxon>
        <taxon>Bacillariophyta</taxon>
        <taxon>Bacillariophyceae</taxon>
        <taxon>Bacillariophycidae</taxon>
        <taxon>Naviculales</taxon>
        <taxon>Naviculaceae</taxon>
        <taxon>Seminavis</taxon>
    </lineage>
</organism>
<dbReference type="AlphaFoldDB" id="A0A9N8HFL2"/>
<protein>
    <submittedName>
        <fullName evidence="1">Uncharacterized protein</fullName>
    </submittedName>
</protein>
<proteinExistence type="predicted"/>